<evidence type="ECO:0000259" key="4">
    <source>
        <dbReference type="PROSITE" id="PS50102"/>
    </source>
</evidence>
<evidence type="ECO:0000256" key="2">
    <source>
        <dbReference type="PROSITE-ProRule" id="PRU00176"/>
    </source>
</evidence>
<accession>A0A0L0T286</accession>
<dbReference type="Pfam" id="PF00076">
    <property type="entry name" value="RRM_1"/>
    <property type="match status" value="1"/>
</dbReference>
<evidence type="ECO:0000313" key="5">
    <source>
        <dbReference type="EMBL" id="KNE68684.1"/>
    </source>
</evidence>
<protein>
    <recommendedName>
        <fullName evidence="4">RRM domain-containing protein</fullName>
    </recommendedName>
</protein>
<feature type="domain" description="RRM" evidence="4">
    <location>
        <begin position="37"/>
        <end position="114"/>
    </location>
</feature>
<dbReference type="PROSITE" id="PS50102">
    <property type="entry name" value="RRM"/>
    <property type="match status" value="1"/>
</dbReference>
<dbReference type="GO" id="GO:0003723">
    <property type="term" value="F:RNA binding"/>
    <property type="evidence" value="ECO:0007669"/>
    <property type="project" value="UniProtKB-UniRule"/>
</dbReference>
<dbReference type="AlphaFoldDB" id="A0A0L0T286"/>
<dbReference type="SMART" id="SM00360">
    <property type="entry name" value="RRM"/>
    <property type="match status" value="2"/>
</dbReference>
<keyword evidence="6" id="KW-1185">Reference proteome</keyword>
<dbReference type="InterPro" id="IPR035979">
    <property type="entry name" value="RBD_domain_sf"/>
</dbReference>
<sequence>MAEATDRADDRAASGTPVPDDRPAAVAGTRVRDLDPRVLFVSNVAFATKEPALRAKFAPFGEITEFRVLKTPQGKPRGIVFATFADTDAAHAAIAALHGTMIDGRTLSVQVASPTRAAGTAGAKQQEQLQTDQRARNDQYRERALRQVQADTAKRAAAPVDRETRRVARKAFVRSVPQGTTEESVRVWLTPELVAGLTHVSVSDEAAGGKMDAILSFADEAMAAAAVLLLNRKKVESGAGLIAERKRLSDAPIRGAAAAAPAMTMLALTALRRGAHGKQRIKVTAATKPTASDAMVVEESGAVEKEGRATSAAPKSNDFFRTLFTAGKQWSARRAPCRGRP</sequence>
<dbReference type="OrthoDB" id="360390at2759"/>
<dbReference type="InterPro" id="IPR012677">
    <property type="entry name" value="Nucleotide-bd_a/b_plait_sf"/>
</dbReference>
<name>A0A0L0T286_ALLM3</name>
<gene>
    <name evidence="5" type="ORF">AMAG_12853</name>
</gene>
<evidence type="ECO:0000256" key="1">
    <source>
        <dbReference type="ARBA" id="ARBA00022884"/>
    </source>
</evidence>
<feature type="region of interest" description="Disordered" evidence="3">
    <location>
        <begin position="1"/>
        <end position="27"/>
    </location>
</feature>
<dbReference type="PANTHER" id="PTHR48027">
    <property type="entry name" value="HETEROGENEOUS NUCLEAR RIBONUCLEOPROTEIN 87F-RELATED"/>
    <property type="match status" value="1"/>
</dbReference>
<dbReference type="InterPro" id="IPR052462">
    <property type="entry name" value="SLIRP/GR-RBP-like"/>
</dbReference>
<dbReference type="VEuPathDB" id="FungiDB:AMAG_12853"/>
<dbReference type="CDD" id="cd00590">
    <property type="entry name" value="RRM_SF"/>
    <property type="match status" value="1"/>
</dbReference>
<feature type="region of interest" description="Disordered" evidence="3">
    <location>
        <begin position="118"/>
        <end position="137"/>
    </location>
</feature>
<reference evidence="6" key="2">
    <citation type="submission" date="2009-11" db="EMBL/GenBank/DDBJ databases">
        <title>The Genome Sequence of Allomyces macrogynus strain ATCC 38327.</title>
        <authorList>
            <consortium name="The Broad Institute Genome Sequencing Platform"/>
            <person name="Russ C."/>
            <person name="Cuomo C."/>
            <person name="Shea T."/>
            <person name="Young S.K."/>
            <person name="Zeng Q."/>
            <person name="Koehrsen M."/>
            <person name="Haas B."/>
            <person name="Borodovsky M."/>
            <person name="Guigo R."/>
            <person name="Alvarado L."/>
            <person name="Berlin A."/>
            <person name="Borenstein D."/>
            <person name="Chen Z."/>
            <person name="Engels R."/>
            <person name="Freedman E."/>
            <person name="Gellesch M."/>
            <person name="Goldberg J."/>
            <person name="Griggs A."/>
            <person name="Gujja S."/>
            <person name="Heiman D."/>
            <person name="Hepburn T."/>
            <person name="Howarth C."/>
            <person name="Jen D."/>
            <person name="Larson L."/>
            <person name="Lewis B."/>
            <person name="Mehta T."/>
            <person name="Park D."/>
            <person name="Pearson M."/>
            <person name="Roberts A."/>
            <person name="Saif S."/>
            <person name="Shenoy N."/>
            <person name="Sisk P."/>
            <person name="Stolte C."/>
            <person name="Sykes S."/>
            <person name="Walk T."/>
            <person name="White J."/>
            <person name="Yandava C."/>
            <person name="Burger G."/>
            <person name="Gray M.W."/>
            <person name="Holland P.W.H."/>
            <person name="King N."/>
            <person name="Lang F.B.F."/>
            <person name="Roger A.J."/>
            <person name="Ruiz-Trillo I."/>
            <person name="Lander E."/>
            <person name="Nusbaum C."/>
        </authorList>
    </citation>
    <scope>NUCLEOTIDE SEQUENCE [LARGE SCALE GENOMIC DNA]</scope>
    <source>
        <strain evidence="6">ATCC 38327</strain>
    </source>
</reference>
<evidence type="ECO:0000313" key="6">
    <source>
        <dbReference type="Proteomes" id="UP000054350"/>
    </source>
</evidence>
<dbReference type="InterPro" id="IPR000504">
    <property type="entry name" value="RRM_dom"/>
</dbReference>
<evidence type="ECO:0000256" key="3">
    <source>
        <dbReference type="SAM" id="MobiDB-lite"/>
    </source>
</evidence>
<organism evidence="5 6">
    <name type="scientific">Allomyces macrogynus (strain ATCC 38327)</name>
    <name type="common">Allomyces javanicus var. macrogynus</name>
    <dbReference type="NCBI Taxonomy" id="578462"/>
    <lineage>
        <taxon>Eukaryota</taxon>
        <taxon>Fungi</taxon>
        <taxon>Fungi incertae sedis</taxon>
        <taxon>Blastocladiomycota</taxon>
        <taxon>Blastocladiomycetes</taxon>
        <taxon>Blastocladiales</taxon>
        <taxon>Blastocladiaceae</taxon>
        <taxon>Allomyces</taxon>
    </lineage>
</organism>
<proteinExistence type="predicted"/>
<dbReference type="Gene3D" id="3.30.70.330">
    <property type="match status" value="1"/>
</dbReference>
<keyword evidence="1 2" id="KW-0694">RNA-binding</keyword>
<dbReference type="SUPFAM" id="SSF54928">
    <property type="entry name" value="RNA-binding domain, RBD"/>
    <property type="match status" value="1"/>
</dbReference>
<dbReference type="EMBL" id="GG745357">
    <property type="protein sequence ID" value="KNE68684.1"/>
    <property type="molecule type" value="Genomic_DNA"/>
</dbReference>
<dbReference type="Proteomes" id="UP000054350">
    <property type="component" value="Unassembled WGS sequence"/>
</dbReference>
<reference evidence="5 6" key="1">
    <citation type="submission" date="2009-11" db="EMBL/GenBank/DDBJ databases">
        <title>Annotation of Allomyces macrogynus ATCC 38327.</title>
        <authorList>
            <consortium name="The Broad Institute Genome Sequencing Platform"/>
            <person name="Russ C."/>
            <person name="Cuomo C."/>
            <person name="Burger G."/>
            <person name="Gray M.W."/>
            <person name="Holland P.W.H."/>
            <person name="King N."/>
            <person name="Lang F.B.F."/>
            <person name="Roger A.J."/>
            <person name="Ruiz-Trillo I."/>
            <person name="Young S.K."/>
            <person name="Zeng Q."/>
            <person name="Gargeya S."/>
            <person name="Fitzgerald M."/>
            <person name="Haas B."/>
            <person name="Abouelleil A."/>
            <person name="Alvarado L."/>
            <person name="Arachchi H.M."/>
            <person name="Berlin A."/>
            <person name="Chapman S.B."/>
            <person name="Gearin G."/>
            <person name="Goldberg J."/>
            <person name="Griggs A."/>
            <person name="Gujja S."/>
            <person name="Hansen M."/>
            <person name="Heiman D."/>
            <person name="Howarth C."/>
            <person name="Larimer J."/>
            <person name="Lui A."/>
            <person name="MacDonald P.J.P."/>
            <person name="McCowen C."/>
            <person name="Montmayeur A."/>
            <person name="Murphy C."/>
            <person name="Neiman D."/>
            <person name="Pearson M."/>
            <person name="Priest M."/>
            <person name="Roberts A."/>
            <person name="Saif S."/>
            <person name="Shea T."/>
            <person name="Sisk P."/>
            <person name="Stolte C."/>
            <person name="Sykes S."/>
            <person name="Wortman J."/>
            <person name="Nusbaum C."/>
            <person name="Birren B."/>
        </authorList>
    </citation>
    <scope>NUCLEOTIDE SEQUENCE [LARGE SCALE GENOMIC DNA]</scope>
    <source>
        <strain evidence="5 6">ATCC 38327</strain>
    </source>
</reference>
<feature type="compositionally biased region" description="Polar residues" evidence="3">
    <location>
        <begin position="123"/>
        <end position="132"/>
    </location>
</feature>
<feature type="compositionally biased region" description="Basic and acidic residues" evidence="3">
    <location>
        <begin position="1"/>
        <end position="12"/>
    </location>
</feature>